<feature type="transmembrane region" description="Helical" evidence="1">
    <location>
        <begin position="80"/>
        <end position="102"/>
    </location>
</feature>
<accession>A0ABT1DWS7</accession>
<proteinExistence type="predicted"/>
<protein>
    <submittedName>
        <fullName evidence="2">Uncharacterized protein</fullName>
    </submittedName>
</protein>
<evidence type="ECO:0000313" key="3">
    <source>
        <dbReference type="Proteomes" id="UP001523369"/>
    </source>
</evidence>
<keyword evidence="1" id="KW-0472">Membrane</keyword>
<sequence>MTTTFETWELPARIALGDQGIGYHTANPIIEDVRAHCERTGQSPFEAYGDPREFAVRAAAEQPAEVREMVDREGMTPGDYLSGQIFVVNLLVLLAVPLFAAIDRTWTFPATAAGLTGTVLLALTLFWAGAVPRAVRASGRPHLVKYAWAALPVLVLAAATAFTTLPREHLFPIPVVAVVVVAAILLGLQMREPKKPTGPASRIPAPATADDWFERLNGLLIGRYDLAPDRAAELTRTARAQLAGSGRTADLGSVEEYAHRIQEGEPARKDPFWRTRPAQIISLLVGLGIAVRAFIGWQQDGVWWAAYLIALPAALGGAWFLLQALRGKRQPPS</sequence>
<feature type="transmembrane region" description="Helical" evidence="1">
    <location>
        <begin position="169"/>
        <end position="188"/>
    </location>
</feature>
<feature type="transmembrane region" description="Helical" evidence="1">
    <location>
        <begin position="108"/>
        <end position="131"/>
    </location>
</feature>
<dbReference type="Proteomes" id="UP001523369">
    <property type="component" value="Unassembled WGS sequence"/>
</dbReference>
<comment type="caution">
    <text evidence="2">The sequence shown here is derived from an EMBL/GenBank/DDBJ whole genome shotgun (WGS) entry which is preliminary data.</text>
</comment>
<keyword evidence="1" id="KW-0812">Transmembrane</keyword>
<evidence type="ECO:0000256" key="1">
    <source>
        <dbReference type="SAM" id="Phobius"/>
    </source>
</evidence>
<gene>
    <name evidence="2" type="ORF">M1L60_26165</name>
</gene>
<dbReference type="RefSeq" id="WP_253240166.1">
    <property type="nucleotide sequence ID" value="NZ_JAMYJR010000028.1"/>
</dbReference>
<organism evidence="2 3">
    <name type="scientific">Paractinoplanes aksuensis</name>
    <dbReference type="NCBI Taxonomy" id="2939490"/>
    <lineage>
        <taxon>Bacteria</taxon>
        <taxon>Bacillati</taxon>
        <taxon>Actinomycetota</taxon>
        <taxon>Actinomycetes</taxon>
        <taxon>Micromonosporales</taxon>
        <taxon>Micromonosporaceae</taxon>
        <taxon>Paractinoplanes</taxon>
    </lineage>
</organism>
<evidence type="ECO:0000313" key="2">
    <source>
        <dbReference type="EMBL" id="MCO8274091.1"/>
    </source>
</evidence>
<name>A0ABT1DWS7_9ACTN</name>
<feature type="transmembrane region" description="Helical" evidence="1">
    <location>
        <begin position="143"/>
        <end position="163"/>
    </location>
</feature>
<dbReference type="EMBL" id="JAMYJR010000028">
    <property type="protein sequence ID" value="MCO8274091.1"/>
    <property type="molecule type" value="Genomic_DNA"/>
</dbReference>
<keyword evidence="3" id="KW-1185">Reference proteome</keyword>
<feature type="transmembrane region" description="Helical" evidence="1">
    <location>
        <begin position="301"/>
        <end position="322"/>
    </location>
</feature>
<reference evidence="2 3" key="1">
    <citation type="submission" date="2022-06" db="EMBL/GenBank/DDBJ databases">
        <title>New Species of the Genus Actinoplanes, ActinopZanes ferrugineus.</title>
        <authorList>
            <person name="Ding P."/>
        </authorList>
    </citation>
    <scope>NUCLEOTIDE SEQUENCE [LARGE SCALE GENOMIC DNA]</scope>
    <source>
        <strain evidence="2 3">TRM88003</strain>
    </source>
</reference>
<keyword evidence="1" id="KW-1133">Transmembrane helix</keyword>
<feature type="transmembrane region" description="Helical" evidence="1">
    <location>
        <begin position="278"/>
        <end position="295"/>
    </location>
</feature>